<dbReference type="RefSeq" id="XP_007835904.1">
    <property type="nucleotide sequence ID" value="XM_007837713.1"/>
</dbReference>
<accession>W3WZU1</accession>
<keyword evidence="4" id="KW-0812">Transmembrane</keyword>
<dbReference type="Pfam" id="PF00023">
    <property type="entry name" value="Ank"/>
    <property type="match status" value="1"/>
</dbReference>
<dbReference type="PROSITE" id="PS50088">
    <property type="entry name" value="ANK_REPEAT"/>
    <property type="match status" value="1"/>
</dbReference>
<feature type="coiled-coil region" evidence="2">
    <location>
        <begin position="38"/>
        <end position="99"/>
    </location>
</feature>
<evidence type="ECO:0000313" key="5">
    <source>
        <dbReference type="EMBL" id="ETS79279.1"/>
    </source>
</evidence>
<keyword evidence="1" id="KW-0040">ANK repeat</keyword>
<dbReference type="eggNOG" id="ENOG502TD1T">
    <property type="taxonomic scope" value="Eukaryota"/>
</dbReference>
<proteinExistence type="predicted"/>
<dbReference type="InterPro" id="IPR036770">
    <property type="entry name" value="Ankyrin_rpt-contain_sf"/>
</dbReference>
<feature type="repeat" description="ANK" evidence="1">
    <location>
        <begin position="924"/>
        <end position="956"/>
    </location>
</feature>
<dbReference type="OrthoDB" id="4727171at2759"/>
<dbReference type="GeneID" id="19274145"/>
<dbReference type="Gene3D" id="1.25.40.20">
    <property type="entry name" value="Ankyrin repeat-containing domain"/>
    <property type="match status" value="1"/>
</dbReference>
<evidence type="ECO:0000256" key="2">
    <source>
        <dbReference type="SAM" id="Coils"/>
    </source>
</evidence>
<keyword evidence="6" id="KW-1185">Reference proteome</keyword>
<keyword evidence="4" id="KW-1133">Transmembrane helix</keyword>
<dbReference type="PROSITE" id="PS50297">
    <property type="entry name" value="ANK_REP_REGION"/>
    <property type="match status" value="1"/>
</dbReference>
<feature type="transmembrane region" description="Helical" evidence="4">
    <location>
        <begin position="1074"/>
        <end position="1094"/>
    </location>
</feature>
<organism evidence="5 6">
    <name type="scientific">Pestalotiopsis fici (strain W106-1 / CGMCC3.15140)</name>
    <dbReference type="NCBI Taxonomy" id="1229662"/>
    <lineage>
        <taxon>Eukaryota</taxon>
        <taxon>Fungi</taxon>
        <taxon>Dikarya</taxon>
        <taxon>Ascomycota</taxon>
        <taxon>Pezizomycotina</taxon>
        <taxon>Sordariomycetes</taxon>
        <taxon>Xylariomycetidae</taxon>
        <taxon>Amphisphaeriales</taxon>
        <taxon>Sporocadaceae</taxon>
        <taxon>Pestalotiopsis</taxon>
    </lineage>
</organism>
<dbReference type="InterPro" id="IPR002110">
    <property type="entry name" value="Ankyrin_rpt"/>
</dbReference>
<dbReference type="EMBL" id="KI912114">
    <property type="protein sequence ID" value="ETS79279.1"/>
    <property type="molecule type" value="Genomic_DNA"/>
</dbReference>
<evidence type="ECO:0000256" key="1">
    <source>
        <dbReference type="PROSITE-ProRule" id="PRU00023"/>
    </source>
</evidence>
<evidence type="ECO:0000256" key="4">
    <source>
        <dbReference type="SAM" id="Phobius"/>
    </source>
</evidence>
<dbReference type="Proteomes" id="UP000030651">
    <property type="component" value="Unassembled WGS sequence"/>
</dbReference>
<gene>
    <name evidence="5" type="ORF">PFICI_09132</name>
</gene>
<keyword evidence="2" id="KW-0175">Coiled coil</keyword>
<dbReference type="SUPFAM" id="SSF48403">
    <property type="entry name" value="Ankyrin repeat"/>
    <property type="match status" value="1"/>
</dbReference>
<reference evidence="6" key="1">
    <citation type="journal article" date="2015" name="BMC Genomics">
        <title>Genomic and transcriptomic analysis of the endophytic fungus Pestalotiopsis fici reveals its lifestyle and high potential for synthesis of natural products.</title>
        <authorList>
            <person name="Wang X."/>
            <person name="Zhang X."/>
            <person name="Liu L."/>
            <person name="Xiang M."/>
            <person name="Wang W."/>
            <person name="Sun X."/>
            <person name="Che Y."/>
            <person name="Guo L."/>
            <person name="Liu G."/>
            <person name="Guo L."/>
            <person name="Wang C."/>
            <person name="Yin W.B."/>
            <person name="Stadler M."/>
            <person name="Zhang X."/>
            <person name="Liu X."/>
        </authorList>
    </citation>
    <scope>NUCLEOTIDE SEQUENCE [LARGE SCALE GENOMIC DNA]</scope>
    <source>
        <strain evidence="6">W106-1 / CGMCC3.15140</strain>
    </source>
</reference>
<dbReference type="AlphaFoldDB" id="W3WZU1"/>
<dbReference type="InParanoid" id="W3WZU1"/>
<dbReference type="KEGG" id="pfy:PFICI_09132"/>
<feature type="transmembrane region" description="Helical" evidence="4">
    <location>
        <begin position="1106"/>
        <end position="1125"/>
    </location>
</feature>
<keyword evidence="4" id="KW-0472">Membrane</keyword>
<dbReference type="SMART" id="SM00248">
    <property type="entry name" value="ANK"/>
    <property type="match status" value="2"/>
</dbReference>
<evidence type="ECO:0000256" key="3">
    <source>
        <dbReference type="SAM" id="MobiDB-lite"/>
    </source>
</evidence>
<dbReference type="HOGENOM" id="CLU_282427_0_0_1"/>
<protein>
    <submittedName>
        <fullName evidence="5">Uncharacterized protein</fullName>
    </submittedName>
</protein>
<feature type="compositionally biased region" description="Basic and acidic residues" evidence="3">
    <location>
        <begin position="253"/>
        <end position="262"/>
    </location>
</feature>
<sequence>MEAVGAAGAIVGLAGNALTGLKSLGEFISVLQEGKIDLDTMQQRLIEHEFRLSELREEYDSWPNGSMTAAEKDLFDECIKESHEEVKRYKKLLEKAARTRTRGKNFQKVETAVRIYLHEEDFKKHRSLLQDRTLRLQEFSKKTNRVRFHESFQSIMSSAAHYHAEDMTAHTRTVDALQTVSTTIEKNLQQSLSTSSALEAHVTTILGHHNEETQTLIQSSHHSTVHELNESLKQSILPMIQSLFDAAQGSDKSLLRRNERGSAPRRTQNMHHAANDDGVNNKSLAYMQPNSRRVYRTPLGRLHVGYTQKNSGGDSLDRGQIKAAYWVRFDPYGNFSQSFVEWKMFLNTGPSGPPTTIWCNIGTLCEDSEVIDALGLIPEKYGCSHKTTGNDRSAVKHTRACVFYEWRTKFPDHRKLRRLLEERRFSPADYLCDRNGTMRRILTVFVSGHQFCEKPGHTVEIYGPVYRRAICFCDAHRLILDGHLERPDRQTIDLITRKSNGEFQYLSHFYPEYYETLKFLLETGCTPEDDWSDLMQKIADDTCHVMESHARYACTDYFQLNSATKLVRTAVAGSIATECFLPTEYAFTPDLCNRAGEVVGSHRFASVKTHIGNLLPYKNSFQELEDVLFDNGGLAALHDHDKAPYERWLLVLMSYIEPRLKALVASATGSGGKNSVSDISIEGTCEEINKSDHWKKRLVIDYVVYHGNLPLVQLLLQKGFDASLVVDSAARKGNPEIFDFVLEFCLKKERSLSSIGFIHHHRTWLRILKDPAFKTRLLDVLVLQNRHESQEAQIFDRVLINSNDNPFLGDEMTLCELMLTVSAQLPDYIKEVVSGCIFRYEQAQYRFPGGLRLYLLDGLCAQHYFEQFFNLFDKATCHTPCEDLGRSTRFFHQILQQIVSTSVFRCGLEHVPDIELYSETPETEGYTPLMLALHGGMIPAVRILIDAGADLTSYSRCGLSALQLAEQNAQSKHPRIFRNGRNIHARISRPGYSVGFQQVSAVADHEMLEMLHDTLRRRGEEVSEPYLHHSAFVKTSPLWIFKPVQRGVERIEPFLYWLFSPTVRINMEELREHLTYLAVVLVFGLLSIVKLFQLNIEGFTAGTMKLISRPIVIIPLAAWAVQLIWRGWRQDVTEPEWS</sequence>
<name>W3WZU1_PESFW</name>
<evidence type="ECO:0000313" key="6">
    <source>
        <dbReference type="Proteomes" id="UP000030651"/>
    </source>
</evidence>
<feature type="region of interest" description="Disordered" evidence="3">
    <location>
        <begin position="251"/>
        <end position="282"/>
    </location>
</feature>